<keyword evidence="4" id="KW-1185">Reference proteome</keyword>
<organism evidence="3 4">
    <name type="scientific">Pseudonocardia xishanensis</name>
    <dbReference type="NCBI Taxonomy" id="630995"/>
    <lineage>
        <taxon>Bacteria</taxon>
        <taxon>Bacillati</taxon>
        <taxon>Actinomycetota</taxon>
        <taxon>Actinomycetes</taxon>
        <taxon>Pseudonocardiales</taxon>
        <taxon>Pseudonocardiaceae</taxon>
        <taxon>Pseudonocardia</taxon>
    </lineage>
</organism>
<sequence length="217" mass="23734">MSAHPDEEPTGRRDPELVALVARQRGDHAALAERVSDLEDRVEEFASALDDVEEHFSLVPGPIPDDRTDGAGDGDLPAPPDAAAPDSDVEIGLDMRRLVTWVRDNVALLLERKVPQTGGYPYWCRKWWLHPEAIARFEAARRSWAEAVIAGDGNAMVVYFEHLDHQLGVLCSENGPFCGCKGGMHSTGSGATPLGHDEPHESYFLDYEAIETGHSPA</sequence>
<feature type="coiled-coil region" evidence="1">
    <location>
        <begin position="28"/>
        <end position="55"/>
    </location>
</feature>
<reference evidence="4" key="1">
    <citation type="journal article" date="2019" name="Int. J. Syst. Evol. Microbiol.">
        <title>The Global Catalogue of Microorganisms (GCM) 10K type strain sequencing project: providing services to taxonomists for standard genome sequencing and annotation.</title>
        <authorList>
            <consortium name="The Broad Institute Genomics Platform"/>
            <consortium name="The Broad Institute Genome Sequencing Center for Infectious Disease"/>
            <person name="Wu L."/>
            <person name="Ma J."/>
        </authorList>
    </citation>
    <scope>NUCLEOTIDE SEQUENCE [LARGE SCALE GENOMIC DNA]</scope>
    <source>
        <strain evidence="4">JCM 17906</strain>
    </source>
</reference>
<evidence type="ECO:0000256" key="1">
    <source>
        <dbReference type="SAM" id="Coils"/>
    </source>
</evidence>
<dbReference type="Pfam" id="PF16259">
    <property type="entry name" value="DUF4913"/>
    <property type="match status" value="1"/>
</dbReference>
<evidence type="ECO:0000313" key="3">
    <source>
        <dbReference type="EMBL" id="GAA4554901.1"/>
    </source>
</evidence>
<comment type="caution">
    <text evidence="3">The sequence shown here is derived from an EMBL/GenBank/DDBJ whole genome shotgun (WGS) entry which is preliminary data.</text>
</comment>
<evidence type="ECO:0000313" key="4">
    <source>
        <dbReference type="Proteomes" id="UP001501598"/>
    </source>
</evidence>
<dbReference type="RefSeq" id="WP_345424478.1">
    <property type="nucleotide sequence ID" value="NZ_BAABGT010000086.1"/>
</dbReference>
<dbReference type="InterPro" id="IPR032584">
    <property type="entry name" value="DUF4913"/>
</dbReference>
<evidence type="ECO:0008006" key="5">
    <source>
        <dbReference type="Google" id="ProtNLM"/>
    </source>
</evidence>
<dbReference type="Proteomes" id="UP001501598">
    <property type="component" value="Unassembled WGS sequence"/>
</dbReference>
<feature type="region of interest" description="Disordered" evidence="2">
    <location>
        <begin position="56"/>
        <end position="87"/>
    </location>
</feature>
<accession>A0ABP8RZT6</accession>
<name>A0ABP8RZT6_9PSEU</name>
<evidence type="ECO:0000256" key="2">
    <source>
        <dbReference type="SAM" id="MobiDB-lite"/>
    </source>
</evidence>
<proteinExistence type="predicted"/>
<dbReference type="EMBL" id="BAABGT010000086">
    <property type="protein sequence ID" value="GAA4554901.1"/>
    <property type="molecule type" value="Genomic_DNA"/>
</dbReference>
<protein>
    <recommendedName>
        <fullName evidence="5">DUF4913 domain-containing protein</fullName>
    </recommendedName>
</protein>
<keyword evidence="1" id="KW-0175">Coiled coil</keyword>
<gene>
    <name evidence="3" type="ORF">GCM10023175_54090</name>
</gene>